<evidence type="ECO:0000256" key="8">
    <source>
        <dbReference type="SAM" id="Phobius"/>
    </source>
</evidence>
<feature type="domain" description="Major facilitator superfamily (MFS) profile" evidence="9">
    <location>
        <begin position="1"/>
        <end position="415"/>
    </location>
</feature>
<evidence type="ECO:0000256" key="1">
    <source>
        <dbReference type="ARBA" id="ARBA00004141"/>
    </source>
</evidence>
<evidence type="ECO:0000256" key="3">
    <source>
        <dbReference type="ARBA" id="ARBA00022448"/>
    </source>
</evidence>
<gene>
    <name evidence="10" type="ORF">GSVIVT00006097001</name>
</gene>
<accession>E3VWX5</accession>
<feature type="transmembrane region" description="Helical" evidence="8">
    <location>
        <begin position="291"/>
        <end position="313"/>
    </location>
</feature>
<name>E3VWX5_VITVI</name>
<dbReference type="GO" id="GO:0051119">
    <property type="term" value="F:sugar transmembrane transporter activity"/>
    <property type="evidence" value="ECO:0007669"/>
    <property type="project" value="InterPro"/>
</dbReference>
<dbReference type="PRINTS" id="PR00171">
    <property type="entry name" value="SUGRTRNSPORT"/>
</dbReference>
<dbReference type="AlphaFoldDB" id="E3VWX5"/>
<dbReference type="PROSITE" id="PS00216">
    <property type="entry name" value="SUGAR_TRANSPORT_1"/>
    <property type="match status" value="2"/>
</dbReference>
<dbReference type="Pfam" id="PF00083">
    <property type="entry name" value="Sugar_tr"/>
    <property type="match status" value="2"/>
</dbReference>
<organism evidence="10">
    <name type="scientific">Vitis vinifera</name>
    <name type="common">Grape</name>
    <dbReference type="NCBI Taxonomy" id="29760"/>
    <lineage>
        <taxon>Eukaryota</taxon>
        <taxon>Viridiplantae</taxon>
        <taxon>Streptophyta</taxon>
        <taxon>Embryophyta</taxon>
        <taxon>Tracheophyta</taxon>
        <taxon>Spermatophyta</taxon>
        <taxon>Magnoliopsida</taxon>
        <taxon>eudicotyledons</taxon>
        <taxon>Gunneridae</taxon>
        <taxon>Pentapetalae</taxon>
        <taxon>rosids</taxon>
        <taxon>Vitales</taxon>
        <taxon>Vitaceae</taxon>
        <taxon>Viteae</taxon>
        <taxon>Vitis</taxon>
    </lineage>
</organism>
<keyword evidence="6 8" id="KW-1133">Transmembrane helix</keyword>
<dbReference type="PANTHER" id="PTHR48021">
    <property type="match status" value="1"/>
</dbReference>
<sequence length="431" mass="47928">MERGNMDEGLTTSSLLLAEKEVRDGSFNCSFIWGYSSPVEHELMDDLGLSLAEYSVFVSIWAFGGIIASLMTGTAIDFIGRRGTMLFADISCIIGWLLIALAKDHWWLDSGRFLTGFAAGHFTYLMLCSGSSLIFFIRTIVSWRTLALIGMVPGLLQFIGLFFVPESPRWLAKLGRDEELEVALQRLRGPRTNVSQEAADIKVSFQLHMSMNENSRILDLFQRRYAHSLIVGVGLIVLRQFSGNNAIWCYASSIFESADFSSGFGTRAIPILQIPAPALGLLIIDKFGRRPILMVSAAGMCFSCFLAGLSFLLQDLKQWKETTPILVLIILLIYFATFSLGVSGVPWLVVSEMYPINIKGSAGGLVSLANWFFSVVVTYTFNYMFEWSSPGTFFFYSLISAATVLFTAKLIPETKGRTLEEIQASMTKFLE</sequence>
<dbReference type="SUPFAM" id="SSF103473">
    <property type="entry name" value="MFS general substrate transporter"/>
    <property type="match status" value="1"/>
</dbReference>
<evidence type="ECO:0000256" key="5">
    <source>
        <dbReference type="ARBA" id="ARBA00022692"/>
    </source>
</evidence>
<dbReference type="InterPro" id="IPR005828">
    <property type="entry name" value="MFS_sugar_transport-like"/>
</dbReference>
<dbReference type="FunFam" id="1.20.1250.20:FF:000932">
    <property type="entry name" value="Uncharacterized protein"/>
    <property type="match status" value="1"/>
</dbReference>
<dbReference type="EMBL" id="HQ323300">
    <property type="protein sequence ID" value="ADP37165.1"/>
    <property type="molecule type" value="Genomic_DNA"/>
</dbReference>
<evidence type="ECO:0000256" key="4">
    <source>
        <dbReference type="ARBA" id="ARBA00022597"/>
    </source>
</evidence>
<feature type="transmembrane region" description="Helical" evidence="8">
    <location>
        <begin position="362"/>
        <end position="381"/>
    </location>
</feature>
<dbReference type="CDD" id="cd17358">
    <property type="entry name" value="MFS_GLUT6_8_Class3_like"/>
    <property type="match status" value="1"/>
</dbReference>
<dbReference type="InterPro" id="IPR003663">
    <property type="entry name" value="Sugar/inositol_transpt"/>
</dbReference>
<dbReference type="GO" id="GO:0016020">
    <property type="term" value="C:membrane"/>
    <property type="evidence" value="ECO:0007669"/>
    <property type="project" value="UniProtKB-SubCell"/>
</dbReference>
<protein>
    <submittedName>
        <fullName evidence="10">Putative ERD6-like transporter</fullName>
    </submittedName>
</protein>
<keyword evidence="4" id="KW-0762">Sugar transport</keyword>
<dbReference type="Gene3D" id="1.20.1250.20">
    <property type="entry name" value="MFS general substrate transporter like domains"/>
    <property type="match status" value="1"/>
</dbReference>
<dbReference type="InterPro" id="IPR020846">
    <property type="entry name" value="MFS_dom"/>
</dbReference>
<proteinExistence type="inferred from homology"/>
<evidence type="ECO:0000256" key="7">
    <source>
        <dbReference type="ARBA" id="ARBA00023136"/>
    </source>
</evidence>
<evidence type="ECO:0000313" key="10">
    <source>
        <dbReference type="EMBL" id="ADP37165.1"/>
    </source>
</evidence>
<reference evidence="10" key="1">
    <citation type="submission" date="2010-09" db="EMBL/GenBank/DDBJ databases">
        <title>The Vitis vinifera sugar transporter gene family: phylogenetic overview and macroarray expression profiling.</title>
        <authorList>
            <person name="Afoufa-Bastien D."/>
            <person name="Medici A."/>
            <person name="Jeauffre J."/>
            <person name="Coutos-Thevenot P."/>
            <person name="Lemoine R."/>
            <person name="Atanassova R."/>
            <person name="Laloi M."/>
        </authorList>
    </citation>
    <scope>NUCLEOTIDE SEQUENCE</scope>
</reference>
<keyword evidence="7 8" id="KW-0472">Membrane</keyword>
<dbReference type="InterPro" id="IPR005829">
    <property type="entry name" value="Sugar_transporter_CS"/>
</dbReference>
<dbReference type="InterPro" id="IPR036259">
    <property type="entry name" value="MFS_trans_sf"/>
</dbReference>
<feature type="transmembrane region" description="Helical" evidence="8">
    <location>
        <begin position="325"/>
        <end position="350"/>
    </location>
</feature>
<keyword evidence="5 8" id="KW-0812">Transmembrane</keyword>
<evidence type="ECO:0000259" key="9">
    <source>
        <dbReference type="PROSITE" id="PS50850"/>
    </source>
</evidence>
<feature type="transmembrane region" description="Helical" evidence="8">
    <location>
        <begin position="393"/>
        <end position="411"/>
    </location>
</feature>
<dbReference type="PANTHER" id="PTHR48021:SF48">
    <property type="entry name" value="MAJOR FACILITATOR SUPERFAMILY (MFS) PROFILE DOMAIN-CONTAINING PROTEIN"/>
    <property type="match status" value="1"/>
</dbReference>
<keyword evidence="3" id="KW-0813">Transport</keyword>
<dbReference type="InterPro" id="IPR044775">
    <property type="entry name" value="MFS_ERD6/Tret1-like"/>
</dbReference>
<feature type="transmembrane region" description="Helical" evidence="8">
    <location>
        <begin position="122"/>
        <end position="141"/>
    </location>
</feature>
<comment type="similarity">
    <text evidence="2">Belongs to the major facilitator superfamily. Sugar transporter (TC 2.A.1.1) family.</text>
</comment>
<evidence type="ECO:0000256" key="2">
    <source>
        <dbReference type="ARBA" id="ARBA00010992"/>
    </source>
</evidence>
<dbReference type="PROSITE" id="PS50850">
    <property type="entry name" value="MFS"/>
    <property type="match status" value="1"/>
</dbReference>
<feature type="transmembrane region" description="Helical" evidence="8">
    <location>
        <begin position="54"/>
        <end position="76"/>
    </location>
</feature>
<comment type="subcellular location">
    <subcellularLocation>
        <location evidence="1">Membrane</location>
        <topology evidence="1">Multi-pass membrane protein</topology>
    </subcellularLocation>
</comment>
<feature type="transmembrane region" description="Helical" evidence="8">
    <location>
        <begin position="146"/>
        <end position="164"/>
    </location>
</feature>
<evidence type="ECO:0000256" key="6">
    <source>
        <dbReference type="ARBA" id="ARBA00022989"/>
    </source>
</evidence>
<dbReference type="InterPro" id="IPR050549">
    <property type="entry name" value="MFS_Trehalose_Transporter"/>
</dbReference>
<feature type="transmembrane region" description="Helical" evidence="8">
    <location>
        <begin position="83"/>
        <end position="102"/>
    </location>
</feature>